<sequence length="182" mass="19252">MHRIVIAAAASFALAACGGGTSADADGDGEITMAEAAAKTEDMVKPQPGKYRATVEFVDVEMPGAPQQVQDMMRSMFDRGPQTHEYCLTAEEAEQGFEEMARQSQESGSDCTFEKFEAEGGSIDAIMNCNADGQGAARMTLQGTGGETSSQMTMTMVGEGPDGQSMEMTMKSSQERIGDCDA</sequence>
<evidence type="ECO:0000313" key="3">
    <source>
        <dbReference type="Proteomes" id="UP000254508"/>
    </source>
</evidence>
<evidence type="ECO:0000256" key="1">
    <source>
        <dbReference type="SAM" id="SignalP"/>
    </source>
</evidence>
<dbReference type="OrthoDB" id="7405484at2"/>
<gene>
    <name evidence="2" type="ORF">DVR09_12905</name>
</gene>
<evidence type="ECO:0000313" key="2">
    <source>
        <dbReference type="EMBL" id="AXK43101.1"/>
    </source>
</evidence>
<organism evidence="2 3">
    <name type="scientific">Erythrobacter aureus</name>
    <dbReference type="NCBI Taxonomy" id="2182384"/>
    <lineage>
        <taxon>Bacteria</taxon>
        <taxon>Pseudomonadati</taxon>
        <taxon>Pseudomonadota</taxon>
        <taxon>Alphaproteobacteria</taxon>
        <taxon>Sphingomonadales</taxon>
        <taxon>Erythrobacteraceae</taxon>
        <taxon>Erythrobacter/Porphyrobacter group</taxon>
        <taxon>Erythrobacter</taxon>
    </lineage>
</organism>
<protein>
    <submittedName>
        <fullName evidence="2">DUF3617 domain-containing protein</fullName>
    </submittedName>
</protein>
<dbReference type="Pfam" id="PF12276">
    <property type="entry name" value="DUF3617"/>
    <property type="match status" value="1"/>
</dbReference>
<keyword evidence="3" id="KW-1185">Reference proteome</keyword>
<dbReference type="AlphaFoldDB" id="A0A345YGP9"/>
<dbReference type="Proteomes" id="UP000254508">
    <property type="component" value="Chromosome"/>
</dbReference>
<reference evidence="3" key="1">
    <citation type="submission" date="2018-07" db="EMBL/GenBank/DDBJ databases">
        <title>Genome sequence of Erythrobacter strain YH-07, an antagonistic bacterium isolated from Yellow Sea.</title>
        <authorList>
            <person name="Tang T."/>
            <person name="Liu Q."/>
            <person name="Sun X."/>
        </authorList>
    </citation>
    <scope>NUCLEOTIDE SEQUENCE [LARGE SCALE GENOMIC DNA]</scope>
    <source>
        <strain evidence="3">YH-07</strain>
    </source>
</reference>
<feature type="signal peptide" evidence="1">
    <location>
        <begin position="1"/>
        <end position="25"/>
    </location>
</feature>
<proteinExistence type="predicted"/>
<dbReference type="RefSeq" id="WP_115417293.1">
    <property type="nucleotide sequence ID" value="NZ_CP031357.1"/>
</dbReference>
<accession>A0A345YGP9</accession>
<dbReference type="InterPro" id="IPR022061">
    <property type="entry name" value="DUF3617"/>
</dbReference>
<dbReference type="PROSITE" id="PS51257">
    <property type="entry name" value="PROKAR_LIPOPROTEIN"/>
    <property type="match status" value="1"/>
</dbReference>
<dbReference type="KEGG" id="err:DVR09_12905"/>
<dbReference type="EMBL" id="CP031357">
    <property type="protein sequence ID" value="AXK43101.1"/>
    <property type="molecule type" value="Genomic_DNA"/>
</dbReference>
<keyword evidence="1" id="KW-0732">Signal</keyword>
<feature type="chain" id="PRO_5016921992" evidence="1">
    <location>
        <begin position="26"/>
        <end position="182"/>
    </location>
</feature>
<name>A0A345YGP9_9SPHN</name>